<sequence length="431" mass="46634">MTQLTRRRFMQTTAAGAAASALGGRAFAQDTAQIRHFWWGNPERDRRTFAVIDIFNEAHPNIQVTGETVGFGDYFPKLTTQIAGGNMPDVIQHGYGAIFEYIERGAILPLDEYVGNTIDLSGIDDSAIQAGTFDGQLYALSIGANAHMAMYNKAMYEAAGITAGDGFDPYGWTYDDVKRIAVAVSEATPDGVYGTDDNTANWQNFSDFVVQRGGQLYNEDDTIGATVEMLVEYWNIWKDIRDAGGAPPGPASAGLVSADMADWGIVTGQTATTYQWSNQLVGVQALLQDPVGAAMFPNTADMVPGSYVQPSQFICLTRDTSNAEAATTYMNAFVNMTEMTNVLGLERGIPANTEARNALIPTLTEAEAASVEYFDGIRGKTAELPPPFPSGANEVEETYKRVATGVLLEQSSMEDAAQDFIDQANFVLSRN</sequence>
<organism evidence="4 5">
    <name type="scientific">Pseudoroseicyclus tamaricis</name>
    <dbReference type="NCBI Taxonomy" id="2705421"/>
    <lineage>
        <taxon>Bacteria</taxon>
        <taxon>Pseudomonadati</taxon>
        <taxon>Pseudomonadota</taxon>
        <taxon>Alphaproteobacteria</taxon>
        <taxon>Rhodobacterales</taxon>
        <taxon>Paracoccaceae</taxon>
        <taxon>Pseudoroseicyclus</taxon>
    </lineage>
</organism>
<dbReference type="PANTHER" id="PTHR43649:SF11">
    <property type="entry name" value="ABC TRANSPORTER SUBSTRATE-BINDING PROTEIN YESO-RELATED"/>
    <property type="match status" value="1"/>
</dbReference>
<evidence type="ECO:0000256" key="3">
    <source>
        <dbReference type="SAM" id="SignalP"/>
    </source>
</evidence>
<dbReference type="GO" id="GO:0042597">
    <property type="term" value="C:periplasmic space"/>
    <property type="evidence" value="ECO:0007669"/>
    <property type="project" value="UniProtKB-SubCell"/>
</dbReference>
<dbReference type="NCBIfam" id="TIGR01409">
    <property type="entry name" value="TAT_signal_seq"/>
    <property type="match status" value="1"/>
</dbReference>
<comment type="caution">
    <text evidence="4">The sequence shown here is derived from an EMBL/GenBank/DDBJ whole genome shotgun (WGS) entry which is preliminary data.</text>
</comment>
<comment type="similarity">
    <text evidence="2">Belongs to the bacterial solute-binding protein 1 family.</text>
</comment>
<dbReference type="InterPro" id="IPR050490">
    <property type="entry name" value="Bact_solute-bd_prot1"/>
</dbReference>
<dbReference type="InterPro" id="IPR019546">
    <property type="entry name" value="TAT_signal_bac_arc"/>
</dbReference>
<dbReference type="RefSeq" id="WP_163891175.1">
    <property type="nucleotide sequence ID" value="NZ_JAAFYS010000001.1"/>
</dbReference>
<dbReference type="Gene3D" id="3.40.190.10">
    <property type="entry name" value="Periplasmic binding protein-like II"/>
    <property type="match status" value="2"/>
</dbReference>
<dbReference type="SUPFAM" id="SSF53850">
    <property type="entry name" value="Periplasmic binding protein-like II"/>
    <property type="match status" value="1"/>
</dbReference>
<feature type="signal peptide" evidence="3">
    <location>
        <begin position="1"/>
        <end position="28"/>
    </location>
</feature>
<dbReference type="AlphaFoldDB" id="A0A6B2JQ79"/>
<evidence type="ECO:0000256" key="2">
    <source>
        <dbReference type="ARBA" id="ARBA00008520"/>
    </source>
</evidence>
<gene>
    <name evidence="4" type="ORF">GZA08_04255</name>
</gene>
<evidence type="ECO:0000313" key="4">
    <source>
        <dbReference type="EMBL" id="NDV00180.1"/>
    </source>
</evidence>
<keyword evidence="3" id="KW-0732">Signal</keyword>
<protein>
    <submittedName>
        <fullName evidence="4">Extracellular solute-binding protein</fullName>
    </submittedName>
</protein>
<accession>A0A6B2JQ79</accession>
<dbReference type="PROSITE" id="PS51318">
    <property type="entry name" value="TAT"/>
    <property type="match status" value="1"/>
</dbReference>
<keyword evidence="5" id="KW-1185">Reference proteome</keyword>
<feature type="chain" id="PRO_5025586284" evidence="3">
    <location>
        <begin position="29"/>
        <end position="431"/>
    </location>
</feature>
<dbReference type="InterPro" id="IPR006311">
    <property type="entry name" value="TAT_signal"/>
</dbReference>
<dbReference type="PANTHER" id="PTHR43649">
    <property type="entry name" value="ARABINOSE-BINDING PROTEIN-RELATED"/>
    <property type="match status" value="1"/>
</dbReference>
<reference evidence="4 5" key="1">
    <citation type="submission" date="2020-02" db="EMBL/GenBank/DDBJ databases">
        <title>Pseudoroseicyclus tamarix, sp. nov., isolated from offshore sediment of a Tamarix chinensis forest.</title>
        <authorList>
            <person name="Gai Y."/>
        </authorList>
    </citation>
    <scope>NUCLEOTIDE SEQUENCE [LARGE SCALE GENOMIC DNA]</scope>
    <source>
        <strain evidence="4 5">CLL3-39</strain>
    </source>
</reference>
<dbReference type="Proteomes" id="UP000474757">
    <property type="component" value="Unassembled WGS sequence"/>
</dbReference>
<dbReference type="InterPro" id="IPR006059">
    <property type="entry name" value="SBP"/>
</dbReference>
<proteinExistence type="inferred from homology"/>
<evidence type="ECO:0000313" key="5">
    <source>
        <dbReference type="Proteomes" id="UP000474757"/>
    </source>
</evidence>
<dbReference type="Pfam" id="PF13416">
    <property type="entry name" value="SBP_bac_8"/>
    <property type="match status" value="1"/>
</dbReference>
<comment type="subcellular location">
    <subcellularLocation>
        <location evidence="1">Periplasm</location>
    </subcellularLocation>
</comment>
<name>A0A6B2JQ79_9RHOB</name>
<dbReference type="EMBL" id="JAAGAB010000001">
    <property type="protein sequence ID" value="NDV00180.1"/>
    <property type="molecule type" value="Genomic_DNA"/>
</dbReference>
<evidence type="ECO:0000256" key="1">
    <source>
        <dbReference type="ARBA" id="ARBA00004418"/>
    </source>
</evidence>